<dbReference type="GeneID" id="36385653"/>
<comment type="similarity">
    <text evidence="1 9">Belongs to the peptidase M8 family.</text>
</comment>
<evidence type="ECO:0000256" key="3">
    <source>
        <dbReference type="ARBA" id="ARBA00022723"/>
    </source>
</evidence>
<gene>
    <name evidence="10 12 13" type="ORF">SRAE_X000257200</name>
</gene>
<feature type="active site" evidence="7">
    <location>
        <position position="190"/>
    </location>
</feature>
<dbReference type="GO" id="GO:0006508">
    <property type="term" value="P:proteolysis"/>
    <property type="evidence" value="ECO:0007669"/>
    <property type="project" value="UniProtKB-KW"/>
</dbReference>
<dbReference type="InterPro" id="IPR001577">
    <property type="entry name" value="Peptidase_M8"/>
</dbReference>
<sequence length="453" mass="53497">MFLFQKNFNFIFLILIFKLYLTTSEDKYKFEPIKISIIYKPSKNGNNLDTNLNTALGKSIIWIQNLLSVRIMEKTFVITKQDYLKCVENKNISLNYFVSTIYKSEYATIKEFVKFNKTVDLLHLKSNFGIFLEVNEGRCSSKSLEFAYAKVCSSEKLNKYSRPIIGKLVICKDSPSWKRIKVPEDVIKHEIMHSLGFGIYINKNKNIPNFDEIKWNVGKTNKKDQIFKRYFMDFDSKAIKFAQKHFNCSRIKRIESDDKNLFHLNEYIFGNELMTPISSNSKNILTEISASIMEETYLGNISWYKFDMNKISKESKNYWYGKDWGCDFVEKSCYEYIQNNINKPFPFCSEKDYMISYWKDGHVEVCYKKNNNKKNKILLKCNIQNYVDEPGIKINLLKTPIINFYPKLQHYGIKSDAFGSTKLYRYCPMIKQIAENDDFFSRIDKEGFKIVKC</sequence>
<keyword evidence="6 8" id="KW-0482">Metalloprotease</keyword>
<feature type="chain" id="PRO_5015030124" description="Leishmanolysin-like peptidase" evidence="9">
    <location>
        <begin position="25"/>
        <end position="453"/>
    </location>
</feature>
<keyword evidence="4 9" id="KW-0378">Hydrolase</keyword>
<evidence type="ECO:0000256" key="8">
    <source>
        <dbReference type="PIRSR" id="PIRSR601577-2"/>
    </source>
</evidence>
<feature type="binding site" evidence="8">
    <location>
        <position position="193"/>
    </location>
    <ligand>
        <name>Zn(2+)</name>
        <dbReference type="ChEBI" id="CHEBI:29105"/>
        <note>catalytic</note>
    </ligand>
</feature>
<dbReference type="AlphaFoldDB" id="A0A090KTJ9"/>
<dbReference type="CTD" id="36385653"/>
<dbReference type="Gene3D" id="3.90.132.10">
    <property type="entry name" value="Leishmanolysin , domain 2"/>
    <property type="match status" value="1"/>
</dbReference>
<dbReference type="GO" id="GO:0016020">
    <property type="term" value="C:membrane"/>
    <property type="evidence" value="ECO:0007669"/>
    <property type="project" value="InterPro"/>
</dbReference>
<proteinExistence type="inferred from homology"/>
<dbReference type="Proteomes" id="UP000035682">
    <property type="component" value="Unplaced"/>
</dbReference>
<feature type="binding site" evidence="8">
    <location>
        <position position="263"/>
    </location>
    <ligand>
        <name>Zn(2+)</name>
        <dbReference type="ChEBI" id="CHEBI:29105"/>
        <note>catalytic</note>
    </ligand>
</feature>
<dbReference type="GO" id="GO:0005737">
    <property type="term" value="C:cytoplasm"/>
    <property type="evidence" value="ECO:0007669"/>
    <property type="project" value="TreeGrafter"/>
</dbReference>
<organism evidence="10">
    <name type="scientific">Strongyloides ratti</name>
    <name type="common">Parasitic roundworm</name>
    <dbReference type="NCBI Taxonomy" id="34506"/>
    <lineage>
        <taxon>Eukaryota</taxon>
        <taxon>Metazoa</taxon>
        <taxon>Ecdysozoa</taxon>
        <taxon>Nematoda</taxon>
        <taxon>Chromadorea</taxon>
        <taxon>Rhabditida</taxon>
        <taxon>Tylenchina</taxon>
        <taxon>Panagrolaimomorpha</taxon>
        <taxon>Strongyloidoidea</taxon>
        <taxon>Strongyloididae</taxon>
        <taxon>Strongyloides</taxon>
    </lineage>
</organism>
<dbReference type="Pfam" id="PF01457">
    <property type="entry name" value="Peptidase_M8"/>
    <property type="match status" value="1"/>
</dbReference>
<evidence type="ECO:0000256" key="1">
    <source>
        <dbReference type="ARBA" id="ARBA00005860"/>
    </source>
</evidence>
<feature type="binding site" evidence="8">
    <location>
        <position position="189"/>
    </location>
    <ligand>
        <name>Zn(2+)</name>
        <dbReference type="ChEBI" id="CHEBI:29105"/>
        <note>catalytic</note>
    </ligand>
</feature>
<keyword evidence="9" id="KW-0732">Signal</keyword>
<dbReference type="WBParaSite" id="SRAE_X000257200.1">
    <property type="protein sequence ID" value="SRAE_X000257200.1"/>
    <property type="gene ID" value="WBGene00268159"/>
</dbReference>
<keyword evidence="3 8" id="KW-0479">Metal-binding</keyword>
<comment type="cofactor">
    <cofactor evidence="8 9">
        <name>Zn(2+)</name>
        <dbReference type="ChEBI" id="CHEBI:29105"/>
    </cofactor>
    <text evidence="8 9">Binds 1 zinc ion per subunit.</text>
</comment>
<name>A0A090KTJ9_STRRB</name>
<dbReference type="OrthoDB" id="527990at2759"/>
<dbReference type="GO" id="GO:0007155">
    <property type="term" value="P:cell adhesion"/>
    <property type="evidence" value="ECO:0007669"/>
    <property type="project" value="InterPro"/>
</dbReference>
<dbReference type="OMA" id="PRNITWE"/>
<dbReference type="EC" id="3.4.24.-" evidence="9"/>
<evidence type="ECO:0000256" key="4">
    <source>
        <dbReference type="ARBA" id="ARBA00022801"/>
    </source>
</evidence>
<evidence type="ECO:0000256" key="6">
    <source>
        <dbReference type="ARBA" id="ARBA00023049"/>
    </source>
</evidence>
<dbReference type="EMBL" id="LN609403">
    <property type="protein sequence ID" value="CEF60840.1"/>
    <property type="molecule type" value="Genomic_DNA"/>
</dbReference>
<evidence type="ECO:0000256" key="9">
    <source>
        <dbReference type="RuleBase" id="RU366077"/>
    </source>
</evidence>
<dbReference type="PANTHER" id="PTHR10942">
    <property type="entry name" value="LEISHMANOLYSIN-LIKE PEPTIDASE"/>
    <property type="match status" value="1"/>
</dbReference>
<evidence type="ECO:0000313" key="10">
    <source>
        <dbReference type="EMBL" id="CEF60840.1"/>
    </source>
</evidence>
<keyword evidence="11" id="KW-1185">Reference proteome</keyword>
<evidence type="ECO:0000313" key="11">
    <source>
        <dbReference type="Proteomes" id="UP000035682"/>
    </source>
</evidence>
<reference evidence="11" key="2">
    <citation type="submission" date="2014-09" db="EMBL/GenBank/DDBJ databases">
        <authorList>
            <person name="Martin A.A."/>
        </authorList>
    </citation>
    <scope>NUCLEOTIDE SEQUENCE</scope>
    <source>
        <strain evidence="11">ED321</strain>
    </source>
</reference>
<protein>
    <recommendedName>
        <fullName evidence="9">Leishmanolysin-like peptidase</fullName>
        <ecNumber evidence="9">3.4.24.-</ecNumber>
    </recommendedName>
</protein>
<dbReference type="RefSeq" id="XP_024500049.1">
    <property type="nucleotide sequence ID" value="XM_024645802.1"/>
</dbReference>
<dbReference type="GO" id="GO:0004222">
    <property type="term" value="F:metalloendopeptidase activity"/>
    <property type="evidence" value="ECO:0007669"/>
    <property type="project" value="UniProtKB-UniRule"/>
</dbReference>
<dbReference type="PANTHER" id="PTHR10942:SF44">
    <property type="entry name" value="LEISHMANOLYSIN-LIKE PEPTIDASE"/>
    <property type="match status" value="1"/>
</dbReference>
<evidence type="ECO:0000256" key="2">
    <source>
        <dbReference type="ARBA" id="ARBA00022670"/>
    </source>
</evidence>
<keyword evidence="2 9" id="KW-0645">Protease</keyword>
<reference evidence="12" key="3">
    <citation type="submission" date="2020-12" db="UniProtKB">
        <authorList>
            <consortium name="WormBaseParasite"/>
        </authorList>
    </citation>
    <scope>IDENTIFICATION</scope>
</reference>
<evidence type="ECO:0000313" key="13">
    <source>
        <dbReference type="WormBase" id="SRAE_X000257200"/>
    </source>
</evidence>
<feature type="signal peptide" evidence="9">
    <location>
        <begin position="1"/>
        <end position="24"/>
    </location>
</feature>
<evidence type="ECO:0000313" key="12">
    <source>
        <dbReference type="WBParaSite" id="SRAE_X000257200.1"/>
    </source>
</evidence>
<evidence type="ECO:0000256" key="7">
    <source>
        <dbReference type="PIRSR" id="PIRSR601577-1"/>
    </source>
</evidence>
<keyword evidence="5 8" id="KW-0862">Zinc</keyword>
<dbReference type="WormBase" id="SRAE_X000257200">
    <property type="protein sequence ID" value="SRP03423"/>
    <property type="gene ID" value="WBGene00268159"/>
</dbReference>
<dbReference type="SUPFAM" id="SSF55486">
    <property type="entry name" value="Metalloproteases ('zincins'), catalytic domain"/>
    <property type="match status" value="1"/>
</dbReference>
<reference evidence="10" key="1">
    <citation type="submission" date="2014-09" db="EMBL/GenBank/DDBJ databases">
        <authorList>
            <person name="Aslett A.Martin."/>
        </authorList>
    </citation>
    <scope>NUCLEOTIDE SEQUENCE</scope>
    <source>
        <strain evidence="10">ED321 Heterogonic</strain>
    </source>
</reference>
<evidence type="ECO:0000256" key="5">
    <source>
        <dbReference type="ARBA" id="ARBA00022833"/>
    </source>
</evidence>
<accession>A0A090KTJ9</accession>
<dbReference type="GO" id="GO:0046872">
    <property type="term" value="F:metal ion binding"/>
    <property type="evidence" value="ECO:0007669"/>
    <property type="project" value="UniProtKB-KW"/>
</dbReference>